<feature type="transmembrane region" description="Helical" evidence="5">
    <location>
        <begin position="167"/>
        <end position="186"/>
    </location>
</feature>
<keyword evidence="3 5" id="KW-1133">Transmembrane helix</keyword>
<comment type="caution">
    <text evidence="7">The sequence shown here is derived from an EMBL/GenBank/DDBJ whole genome shotgun (WGS) entry which is preliminary data.</text>
</comment>
<organism evidence="7 8">
    <name type="scientific">Vagococcus allomyrinae</name>
    <dbReference type="NCBI Taxonomy" id="2794353"/>
    <lineage>
        <taxon>Bacteria</taxon>
        <taxon>Bacillati</taxon>
        <taxon>Bacillota</taxon>
        <taxon>Bacilli</taxon>
        <taxon>Lactobacillales</taxon>
        <taxon>Enterococcaceae</taxon>
        <taxon>Vagococcus</taxon>
    </lineage>
</organism>
<gene>
    <name evidence="7" type="ORF">I6N95_14825</name>
</gene>
<dbReference type="PIRSF" id="PIRSF006648">
    <property type="entry name" value="DrrB"/>
    <property type="match status" value="1"/>
</dbReference>
<dbReference type="PANTHER" id="PTHR43229">
    <property type="entry name" value="NODULATION PROTEIN J"/>
    <property type="match status" value="1"/>
</dbReference>
<evidence type="ECO:0000259" key="6">
    <source>
        <dbReference type="PROSITE" id="PS51012"/>
    </source>
</evidence>
<dbReference type="EMBL" id="JAEEGA010000009">
    <property type="protein sequence ID" value="MBP1042291.1"/>
    <property type="molecule type" value="Genomic_DNA"/>
</dbReference>
<dbReference type="PANTHER" id="PTHR43229:SF3">
    <property type="entry name" value="ABC-TYPE MULTIDRUG TRANSPORT SYSTEM, PERMEASE COMPONENT"/>
    <property type="match status" value="1"/>
</dbReference>
<feature type="transmembrane region" description="Helical" evidence="5">
    <location>
        <begin position="21"/>
        <end position="39"/>
    </location>
</feature>
<evidence type="ECO:0000256" key="1">
    <source>
        <dbReference type="ARBA" id="ARBA00004141"/>
    </source>
</evidence>
<keyword evidence="2 5" id="KW-0812">Transmembrane</keyword>
<dbReference type="Proteomes" id="UP000674938">
    <property type="component" value="Unassembled WGS sequence"/>
</dbReference>
<evidence type="ECO:0000313" key="7">
    <source>
        <dbReference type="EMBL" id="MBP1042291.1"/>
    </source>
</evidence>
<evidence type="ECO:0000256" key="5">
    <source>
        <dbReference type="RuleBase" id="RU361157"/>
    </source>
</evidence>
<keyword evidence="4 5" id="KW-0472">Membrane</keyword>
<dbReference type="AlphaFoldDB" id="A0A940PEY2"/>
<name>A0A940PEY2_9ENTE</name>
<sequence length="251" mass="27683">MKTKVILKRTIKWRFHHGFTIVVTILQPMLWLVLYTQVAKASMVGLGIDNYVTYVFSGLLFLVSFGACSSGGMMNYLMKGDGSFYRIIKSPVKRSAIVLGQVIESVLCSMLEILFMFFVALLLGLQFHFSMGAILLSLVIILLVNFCVANATYLLSLILPNEIIYETLMNAIVLPLFFLSPALFPVDNLSGILKGLIGLNPFTHAITTIRSLMLTGQVDGAVLVGSISLFLVLGVALFMLALRKLNNVTNY</sequence>
<evidence type="ECO:0000256" key="2">
    <source>
        <dbReference type="ARBA" id="ARBA00022692"/>
    </source>
</evidence>
<evidence type="ECO:0000313" key="8">
    <source>
        <dbReference type="Proteomes" id="UP000674938"/>
    </source>
</evidence>
<dbReference type="InterPro" id="IPR047817">
    <property type="entry name" value="ABC2_TM_bact-type"/>
</dbReference>
<feature type="transmembrane region" description="Helical" evidence="5">
    <location>
        <begin position="220"/>
        <end position="242"/>
    </location>
</feature>
<dbReference type="InterPro" id="IPR013525">
    <property type="entry name" value="ABC2_TM"/>
</dbReference>
<dbReference type="GO" id="GO:0140359">
    <property type="term" value="F:ABC-type transporter activity"/>
    <property type="evidence" value="ECO:0007669"/>
    <property type="project" value="InterPro"/>
</dbReference>
<dbReference type="GO" id="GO:0043190">
    <property type="term" value="C:ATP-binding cassette (ABC) transporter complex"/>
    <property type="evidence" value="ECO:0007669"/>
    <property type="project" value="InterPro"/>
</dbReference>
<dbReference type="InterPro" id="IPR000412">
    <property type="entry name" value="ABC_2_transport"/>
</dbReference>
<dbReference type="PROSITE" id="PS51012">
    <property type="entry name" value="ABC_TM2"/>
    <property type="match status" value="1"/>
</dbReference>
<protein>
    <recommendedName>
        <fullName evidence="5">Transport permease protein</fullName>
    </recommendedName>
</protein>
<reference evidence="7" key="1">
    <citation type="submission" date="2020-12" db="EMBL/GenBank/DDBJ databases">
        <title>Vagococcus allomyrinae sp. nov. and Enterococcus lavae sp. nov., isolated from the larvae of Allomyrina dichotoma.</title>
        <authorList>
            <person name="Lee S.D."/>
        </authorList>
    </citation>
    <scope>NUCLEOTIDE SEQUENCE</scope>
    <source>
        <strain evidence="7">BWB3-3</strain>
    </source>
</reference>
<feature type="domain" description="ABC transmembrane type-2" evidence="6">
    <location>
        <begin position="19"/>
        <end position="248"/>
    </location>
</feature>
<feature type="transmembrane region" description="Helical" evidence="5">
    <location>
        <begin position="51"/>
        <end position="77"/>
    </location>
</feature>
<dbReference type="Pfam" id="PF01061">
    <property type="entry name" value="ABC2_membrane"/>
    <property type="match status" value="1"/>
</dbReference>
<dbReference type="PRINTS" id="PR00164">
    <property type="entry name" value="ABC2TRNSPORT"/>
</dbReference>
<proteinExistence type="inferred from homology"/>
<comment type="subcellular location">
    <subcellularLocation>
        <location evidence="5">Cell membrane</location>
        <topology evidence="5">Multi-pass membrane protein</topology>
    </subcellularLocation>
    <subcellularLocation>
        <location evidence="1">Membrane</location>
        <topology evidence="1">Multi-pass membrane protein</topology>
    </subcellularLocation>
</comment>
<feature type="transmembrane region" description="Helical" evidence="5">
    <location>
        <begin position="98"/>
        <end position="123"/>
    </location>
</feature>
<dbReference type="InterPro" id="IPR051784">
    <property type="entry name" value="Nod_factor_ABC_transporter"/>
</dbReference>
<evidence type="ECO:0000256" key="4">
    <source>
        <dbReference type="ARBA" id="ARBA00023136"/>
    </source>
</evidence>
<keyword evidence="5" id="KW-0813">Transport</keyword>
<accession>A0A940PEY2</accession>
<feature type="transmembrane region" description="Helical" evidence="5">
    <location>
        <begin position="129"/>
        <end position="155"/>
    </location>
</feature>
<dbReference type="RefSeq" id="WP_209529324.1">
    <property type="nucleotide sequence ID" value="NZ_JAEEGA010000009.1"/>
</dbReference>
<keyword evidence="8" id="KW-1185">Reference proteome</keyword>
<keyword evidence="5" id="KW-1003">Cell membrane</keyword>
<comment type="similarity">
    <text evidence="5">Belongs to the ABC-2 integral membrane protein family.</text>
</comment>
<evidence type="ECO:0000256" key="3">
    <source>
        <dbReference type="ARBA" id="ARBA00022989"/>
    </source>
</evidence>